<feature type="active site" description="Nucleophile" evidence="2">
    <location>
        <position position="13"/>
    </location>
</feature>
<dbReference type="AlphaFoldDB" id="A0AAE3VPF9"/>
<dbReference type="PIRSF" id="PIRSF006386">
    <property type="entry name" value="HCCAis_GSTk"/>
    <property type="match status" value="1"/>
</dbReference>
<dbReference type="GO" id="GO:0006749">
    <property type="term" value="P:glutathione metabolic process"/>
    <property type="evidence" value="ECO:0007669"/>
    <property type="project" value="TreeGrafter"/>
</dbReference>
<dbReference type="InterPro" id="IPR001853">
    <property type="entry name" value="DSBA-like_thioredoxin_dom"/>
</dbReference>
<dbReference type="InterPro" id="IPR051924">
    <property type="entry name" value="GST_Kappa/NadH"/>
</dbReference>
<accession>A0AAE3VPF9</accession>
<evidence type="ECO:0000313" key="5">
    <source>
        <dbReference type="Proteomes" id="UP001229244"/>
    </source>
</evidence>
<keyword evidence="1 4" id="KW-0413">Isomerase</keyword>
<protein>
    <recommendedName>
        <fullName evidence="1">2-hydroxychromene-2-carboxylate isomerase</fullName>
        <ecNumber evidence="1">5.99.1.4</ecNumber>
    </recommendedName>
</protein>
<gene>
    <name evidence="4" type="ORF">J2S73_002212</name>
</gene>
<comment type="caution">
    <text evidence="4">The sequence shown here is derived from an EMBL/GenBank/DDBJ whole genome shotgun (WGS) entry which is preliminary data.</text>
</comment>
<proteinExistence type="inferred from homology"/>
<dbReference type="EC" id="5.99.1.4" evidence="1"/>
<evidence type="ECO:0000256" key="2">
    <source>
        <dbReference type="PIRSR" id="PIRSR006386-1"/>
    </source>
</evidence>
<dbReference type="SUPFAM" id="SSF52833">
    <property type="entry name" value="Thioredoxin-like"/>
    <property type="match status" value="1"/>
</dbReference>
<keyword evidence="5" id="KW-1185">Reference proteome</keyword>
<dbReference type="Proteomes" id="UP001229244">
    <property type="component" value="Unassembled WGS sequence"/>
</dbReference>
<dbReference type="PANTHER" id="PTHR42943">
    <property type="entry name" value="GLUTATHIONE S-TRANSFERASE KAPPA"/>
    <property type="match status" value="1"/>
</dbReference>
<dbReference type="GO" id="GO:0004602">
    <property type="term" value="F:glutathione peroxidase activity"/>
    <property type="evidence" value="ECO:0007669"/>
    <property type="project" value="TreeGrafter"/>
</dbReference>
<dbReference type="InterPro" id="IPR014440">
    <property type="entry name" value="HCCAis_GSTk"/>
</dbReference>
<evidence type="ECO:0000313" key="4">
    <source>
        <dbReference type="EMBL" id="MDQ0315755.1"/>
    </source>
</evidence>
<dbReference type="GO" id="GO:1901170">
    <property type="term" value="P:naphthalene catabolic process"/>
    <property type="evidence" value="ECO:0007669"/>
    <property type="project" value="InterPro"/>
</dbReference>
<evidence type="ECO:0000259" key="3">
    <source>
        <dbReference type="Pfam" id="PF01323"/>
    </source>
</evidence>
<sequence>MTAAIDYFYTPISGYAYLGEPRLMEIARTAGARVRFRPMDIAAVFKASGTTPPAAQSPARLAYRLADLAREAKRAGLPITPKPKHWPVPSAPAGQLILAAEADGIDPHRVSFALLKAIYAEERDISDRTTLAAILTDLGLDADRLIARSETPEIEAAFAANTEAAIAAGVFGSPTYVVGEEMFFGQDRLDALAWHLSQSTMAA</sequence>
<feature type="domain" description="DSBA-like thioredoxin" evidence="3">
    <location>
        <begin position="5"/>
        <end position="196"/>
    </location>
</feature>
<dbReference type="RefSeq" id="WP_306885580.1">
    <property type="nucleotide sequence ID" value="NZ_JAUSUL010000002.1"/>
</dbReference>
<name>A0AAE3VPF9_9HYPH</name>
<comment type="similarity">
    <text evidence="1">Belongs to the GST superfamily. NadH family.</text>
</comment>
<dbReference type="EMBL" id="JAUSUL010000002">
    <property type="protein sequence ID" value="MDQ0315755.1"/>
    <property type="molecule type" value="Genomic_DNA"/>
</dbReference>
<dbReference type="PANTHER" id="PTHR42943:SF2">
    <property type="entry name" value="GLUTATHIONE S-TRANSFERASE KAPPA 1"/>
    <property type="match status" value="1"/>
</dbReference>
<dbReference type="InterPro" id="IPR036249">
    <property type="entry name" value="Thioredoxin-like_sf"/>
</dbReference>
<comment type="catalytic activity">
    <reaction evidence="1">
        <text>2-hydroxychromene-2-carboxylate = (3E)-4-(2-hydroxyphenyl)-2-oxobut-3-enoate</text>
        <dbReference type="Rhea" id="RHEA:27401"/>
        <dbReference type="ChEBI" id="CHEBI:59350"/>
        <dbReference type="ChEBI" id="CHEBI:59353"/>
        <dbReference type="EC" id="5.99.1.4"/>
    </reaction>
</comment>
<reference evidence="4" key="1">
    <citation type="submission" date="2023-07" db="EMBL/GenBank/DDBJ databases">
        <title>Genomic Encyclopedia of Type Strains, Phase IV (KMG-IV): sequencing the most valuable type-strain genomes for metagenomic binning, comparative biology and taxonomic classification.</title>
        <authorList>
            <person name="Goeker M."/>
        </authorList>
    </citation>
    <scope>NUCLEOTIDE SEQUENCE</scope>
    <source>
        <strain evidence="4">DSM 21202</strain>
    </source>
</reference>
<evidence type="ECO:0000256" key="1">
    <source>
        <dbReference type="PIRNR" id="PIRNR006386"/>
    </source>
</evidence>
<dbReference type="CDD" id="cd03022">
    <property type="entry name" value="DsbA_HCCA_Iso"/>
    <property type="match status" value="1"/>
</dbReference>
<dbReference type="GO" id="GO:0004364">
    <property type="term" value="F:glutathione transferase activity"/>
    <property type="evidence" value="ECO:0007669"/>
    <property type="project" value="TreeGrafter"/>
</dbReference>
<organism evidence="4 5">
    <name type="scientific">Amorphus orientalis</name>
    <dbReference type="NCBI Taxonomy" id="649198"/>
    <lineage>
        <taxon>Bacteria</taxon>
        <taxon>Pseudomonadati</taxon>
        <taxon>Pseudomonadota</taxon>
        <taxon>Alphaproteobacteria</taxon>
        <taxon>Hyphomicrobiales</taxon>
        <taxon>Amorphaceae</taxon>
        <taxon>Amorphus</taxon>
    </lineage>
</organism>
<dbReference type="Gene3D" id="3.40.30.10">
    <property type="entry name" value="Glutaredoxin"/>
    <property type="match status" value="1"/>
</dbReference>
<dbReference type="GO" id="GO:0018845">
    <property type="term" value="F:2-hydroxychromene-2-carboxylate isomerase activity"/>
    <property type="evidence" value="ECO:0007669"/>
    <property type="project" value="UniProtKB-UniRule"/>
</dbReference>
<dbReference type="Pfam" id="PF01323">
    <property type="entry name" value="DSBA"/>
    <property type="match status" value="1"/>
</dbReference>
<dbReference type="InterPro" id="IPR044087">
    <property type="entry name" value="NahD-like"/>
</dbReference>